<reference evidence="2" key="2">
    <citation type="submission" date="2013-10" db="EMBL/GenBank/DDBJ databases">
        <authorList>
            <person name="Aslett M."/>
        </authorList>
    </citation>
    <scope>NUCLEOTIDE SEQUENCE [LARGE SCALE GENOMIC DNA]</scope>
    <source>
        <strain evidence="2">Houghton</strain>
    </source>
</reference>
<accession>U6JY20</accession>
<dbReference type="AlphaFoldDB" id="U6JY20"/>
<proteinExistence type="predicted"/>
<evidence type="ECO:0000313" key="3">
    <source>
        <dbReference type="Proteomes" id="UP000030744"/>
    </source>
</evidence>
<dbReference type="Proteomes" id="UP000030744">
    <property type="component" value="Unassembled WGS sequence"/>
</dbReference>
<evidence type="ECO:0000256" key="1">
    <source>
        <dbReference type="SAM" id="MobiDB-lite"/>
    </source>
</evidence>
<dbReference type="EMBL" id="HG682467">
    <property type="protein sequence ID" value="CDJ30360.1"/>
    <property type="molecule type" value="Genomic_DNA"/>
</dbReference>
<keyword evidence="3" id="KW-1185">Reference proteome</keyword>
<name>U6JY20_9EIME</name>
<feature type="region of interest" description="Disordered" evidence="1">
    <location>
        <begin position="27"/>
        <end position="52"/>
    </location>
</feature>
<dbReference type="GeneID" id="25377699"/>
<dbReference type="OrthoDB" id="345906at2759"/>
<feature type="compositionally biased region" description="Low complexity" evidence="1">
    <location>
        <begin position="31"/>
        <end position="47"/>
    </location>
</feature>
<sequence>MAVSCNIGERLQLGRVSTVTSFSARNMTQNQAGPGSPLSGSQPSSAPNTVRSVTPEATYSLNAAGKVPETRPARLILRPYDINNTGYTTMPPLQSTRSEGLRFYNEKVAPPSPFKQQPQPFYQTSLEEPPSEGQAAYYTPSKPLVSTLPALQDPPQRAPVGFGRATMPVNAYELPPPLLENKSQKEQSFLRGWNRVDHAGAVATCRLERVPLPMLERIPGGPGRMRLQGPLLKIKMPQVPSVDGDLRRFCRRILTAFSGAADDCRRLFSPCGQLSLPRFDCCAPQGPVVQECKNCGYKGHFCPECGTGQNGRSLAANEMSFSRVQPSRGILVPQEGCLERCMRWHCSLFEEVGDAIDQEILCERAGSVFRECGEFIDNLVAEGIHAISLNCASICGAIPGRSRTFVEGYSMYEPDPQFIRKDRPTSATGNACVDQVNAFLDACLAERSKYKPELLPPPIPDTQKTGNWFIDSTNAALDYCLQDRTPPPLPPPRKKVCPLEMLVPPCCRERPPVVVPPPKQAMCPLLERCMGRDRDCPHCHQPIRSSGGTCPKEQIGGCQIQFCPVREPEITVVPTGPSLVYPYSEEAFQVRDRSGLVAMLDDHAEGVPLPHKLVVAEPVM</sequence>
<evidence type="ECO:0000313" key="2">
    <source>
        <dbReference type="EMBL" id="CDJ30360.1"/>
    </source>
</evidence>
<organism evidence="2 3">
    <name type="scientific">Eimeria mitis</name>
    <dbReference type="NCBI Taxonomy" id="44415"/>
    <lineage>
        <taxon>Eukaryota</taxon>
        <taxon>Sar</taxon>
        <taxon>Alveolata</taxon>
        <taxon>Apicomplexa</taxon>
        <taxon>Conoidasida</taxon>
        <taxon>Coccidia</taxon>
        <taxon>Eucoccidiorida</taxon>
        <taxon>Eimeriorina</taxon>
        <taxon>Eimeriidae</taxon>
        <taxon>Eimeria</taxon>
    </lineage>
</organism>
<reference evidence="2" key="1">
    <citation type="submission" date="2013-10" db="EMBL/GenBank/DDBJ databases">
        <title>Genomic analysis of the causative agents of coccidiosis in chickens.</title>
        <authorList>
            <person name="Reid A.J."/>
            <person name="Blake D."/>
            <person name="Billington K."/>
            <person name="Browne H."/>
            <person name="Dunn M."/>
            <person name="Hung S."/>
            <person name="Kawahara F."/>
            <person name="Miranda-Saavedra D."/>
            <person name="Mourier T."/>
            <person name="Nagra H."/>
            <person name="Otto T.D."/>
            <person name="Rawlings N."/>
            <person name="Sanchez A."/>
            <person name="Sanders M."/>
            <person name="Subramaniam C."/>
            <person name="Tay Y."/>
            <person name="Dear P."/>
            <person name="Doerig C."/>
            <person name="Gruber A."/>
            <person name="Parkinson J."/>
            <person name="Shirley M."/>
            <person name="Wan K.L."/>
            <person name="Berriman M."/>
            <person name="Tomley F."/>
            <person name="Pain A."/>
        </authorList>
    </citation>
    <scope>NUCLEOTIDE SEQUENCE [LARGE SCALE GENOMIC DNA]</scope>
    <source>
        <strain evidence="2">Houghton</strain>
    </source>
</reference>
<protein>
    <submittedName>
        <fullName evidence="2">Uncharacterized protein</fullName>
    </submittedName>
</protein>
<dbReference type="VEuPathDB" id="ToxoDB:EMH_0028460"/>
<dbReference type="RefSeq" id="XP_013352927.1">
    <property type="nucleotide sequence ID" value="XM_013497473.1"/>
</dbReference>
<gene>
    <name evidence="2" type="ORF">EMH_0028460</name>
</gene>